<dbReference type="Pfam" id="PF00884">
    <property type="entry name" value="Sulfatase"/>
    <property type="match status" value="1"/>
</dbReference>
<accession>A0A7D5V938</accession>
<organism evidence="9 10">
    <name type="scientific">Chitinibacter fontanus</name>
    <dbReference type="NCBI Taxonomy" id="1737446"/>
    <lineage>
        <taxon>Bacteria</taxon>
        <taxon>Pseudomonadati</taxon>
        <taxon>Pseudomonadota</taxon>
        <taxon>Betaproteobacteria</taxon>
        <taxon>Neisseriales</taxon>
        <taxon>Chitinibacteraceae</taxon>
        <taxon>Chitinibacter</taxon>
    </lineage>
</organism>
<evidence type="ECO:0000259" key="8">
    <source>
        <dbReference type="Pfam" id="PF00884"/>
    </source>
</evidence>
<feature type="transmembrane region" description="Helical" evidence="7">
    <location>
        <begin position="130"/>
        <end position="148"/>
    </location>
</feature>
<dbReference type="AlphaFoldDB" id="A0A7D5V938"/>
<dbReference type="CDD" id="cd16017">
    <property type="entry name" value="LptA"/>
    <property type="match status" value="1"/>
</dbReference>
<dbReference type="RefSeq" id="WP_180308165.1">
    <property type="nucleotide sequence ID" value="NZ_CP058952.1"/>
</dbReference>
<dbReference type="GO" id="GO:0016776">
    <property type="term" value="F:phosphotransferase activity, phosphate group as acceptor"/>
    <property type="evidence" value="ECO:0007669"/>
    <property type="project" value="TreeGrafter"/>
</dbReference>
<protein>
    <submittedName>
        <fullName evidence="9">Phosphoethanolamine transferase</fullName>
    </submittedName>
</protein>
<keyword evidence="10" id="KW-1185">Reference proteome</keyword>
<evidence type="ECO:0000256" key="2">
    <source>
        <dbReference type="ARBA" id="ARBA00022475"/>
    </source>
</evidence>
<dbReference type="InterPro" id="IPR040423">
    <property type="entry name" value="PEA_transferase"/>
</dbReference>
<dbReference type="PANTHER" id="PTHR30443">
    <property type="entry name" value="INNER MEMBRANE PROTEIN"/>
    <property type="match status" value="1"/>
</dbReference>
<keyword evidence="4 7" id="KW-0812">Transmembrane</keyword>
<gene>
    <name evidence="9" type="ORF">HZU75_05560</name>
</gene>
<dbReference type="PANTHER" id="PTHR30443:SF2">
    <property type="entry name" value="PHOSPHOETHANOLAMINE TRANSFERASE EPTC"/>
    <property type="match status" value="1"/>
</dbReference>
<evidence type="ECO:0000256" key="6">
    <source>
        <dbReference type="ARBA" id="ARBA00023136"/>
    </source>
</evidence>
<dbReference type="Proteomes" id="UP000510822">
    <property type="component" value="Chromosome"/>
</dbReference>
<dbReference type="KEGG" id="cfon:HZU75_05560"/>
<dbReference type="GO" id="GO:0005886">
    <property type="term" value="C:plasma membrane"/>
    <property type="evidence" value="ECO:0007669"/>
    <property type="project" value="UniProtKB-SubCell"/>
</dbReference>
<feature type="transmembrane region" description="Helical" evidence="7">
    <location>
        <begin position="21"/>
        <end position="40"/>
    </location>
</feature>
<dbReference type="InterPro" id="IPR017850">
    <property type="entry name" value="Alkaline_phosphatase_core_sf"/>
</dbReference>
<keyword evidence="6 7" id="KW-0472">Membrane</keyword>
<dbReference type="SUPFAM" id="SSF53649">
    <property type="entry name" value="Alkaline phosphatase-like"/>
    <property type="match status" value="1"/>
</dbReference>
<feature type="transmembrane region" description="Helical" evidence="7">
    <location>
        <begin position="160"/>
        <end position="182"/>
    </location>
</feature>
<dbReference type="EMBL" id="CP058952">
    <property type="protein sequence ID" value="QLI81034.1"/>
    <property type="molecule type" value="Genomic_DNA"/>
</dbReference>
<evidence type="ECO:0000256" key="4">
    <source>
        <dbReference type="ARBA" id="ARBA00022692"/>
    </source>
</evidence>
<dbReference type="GO" id="GO:0009244">
    <property type="term" value="P:lipopolysaccharide core region biosynthetic process"/>
    <property type="evidence" value="ECO:0007669"/>
    <property type="project" value="TreeGrafter"/>
</dbReference>
<feature type="domain" description="Sulfatase N-terminal" evidence="8">
    <location>
        <begin position="236"/>
        <end position="511"/>
    </location>
</feature>
<keyword evidence="5 7" id="KW-1133">Transmembrane helix</keyword>
<evidence type="ECO:0000256" key="7">
    <source>
        <dbReference type="SAM" id="Phobius"/>
    </source>
</evidence>
<evidence type="ECO:0000313" key="9">
    <source>
        <dbReference type="EMBL" id="QLI81034.1"/>
    </source>
</evidence>
<evidence type="ECO:0000256" key="5">
    <source>
        <dbReference type="ARBA" id="ARBA00022989"/>
    </source>
</evidence>
<dbReference type="InterPro" id="IPR000917">
    <property type="entry name" value="Sulfatase_N"/>
</dbReference>
<evidence type="ECO:0000256" key="1">
    <source>
        <dbReference type="ARBA" id="ARBA00004651"/>
    </source>
</evidence>
<sequence length="544" mass="61955">MDSVFLRDLTLRSMAWKAQFAAVWPYCLLVATLGVAITVGHDDWRVGQVFVLALPAPLLLLYQSRSQWQKILQLVAAAIWAGLFIVDGAIRAYLLATYQALPNSALVLAALANTNPRESIEYLHMYQYQIYFWAGFALLALLSMAYCLRRWWRGERPAITWGRASWTITLLLLALIFAALALKPWRRYHPVIFWPMWWQQLNQLEAGWADMTAHRAKLLSHAQQTKLHLNIATPNTLVVVISDSVNRQNLSLYGYPRLTSPQMQHKQGELGQALQVVPYAWSSAAATVPALRNFFYFGEPEATPAQHLLAIARDAGYKIWWISNHDDVAIEQEHARFSHAAHFINSQPGRSAKSLDQQVKPLLQQALADAAAHKLIIVHLLGAHPHYRLRYPATTTDFGADTVEQQLQAQGRSAYLRTLRREYDAALRYHDQVMADLLALTQTASGERAWLYFSDHGQEVAHTLDHAGHSQQSAAGYRIPLMIWQSQWAADRQLPARARSDWLAWTVLRLLHLDWQLYRPECDLLHPDYQWQAPALGIPIDFDT</sequence>
<keyword evidence="2" id="KW-1003">Cell membrane</keyword>
<name>A0A7D5V938_9NEIS</name>
<dbReference type="Gene3D" id="3.40.720.10">
    <property type="entry name" value="Alkaline Phosphatase, subunit A"/>
    <property type="match status" value="1"/>
</dbReference>
<dbReference type="InterPro" id="IPR058130">
    <property type="entry name" value="PEA_transf_C"/>
</dbReference>
<feature type="transmembrane region" description="Helical" evidence="7">
    <location>
        <begin position="74"/>
        <end position="94"/>
    </location>
</feature>
<evidence type="ECO:0000313" key="10">
    <source>
        <dbReference type="Proteomes" id="UP000510822"/>
    </source>
</evidence>
<keyword evidence="3 9" id="KW-0808">Transferase</keyword>
<comment type="subcellular location">
    <subcellularLocation>
        <location evidence="1">Cell membrane</location>
        <topology evidence="1">Multi-pass membrane protein</topology>
    </subcellularLocation>
</comment>
<evidence type="ECO:0000256" key="3">
    <source>
        <dbReference type="ARBA" id="ARBA00022679"/>
    </source>
</evidence>
<proteinExistence type="predicted"/>
<reference evidence="9 10" key="1">
    <citation type="journal article" date="2016" name="Int. J. Syst. Evol. Microbiol.">
        <title>Chitinibacter fontanus sp. nov., isolated from a spring.</title>
        <authorList>
            <person name="Sheu S.Y."/>
            <person name="Li Y.S."/>
            <person name="Young C.C."/>
            <person name="Chen W.M."/>
        </authorList>
    </citation>
    <scope>NUCLEOTIDE SEQUENCE [LARGE SCALE GENOMIC DNA]</scope>
    <source>
        <strain evidence="9 10">STM-7</strain>
    </source>
</reference>
<feature type="transmembrane region" description="Helical" evidence="7">
    <location>
        <begin position="46"/>
        <end position="62"/>
    </location>
</feature>